<gene>
    <name evidence="1" type="ORF">LOY88_000254</name>
</gene>
<accession>A0ACB8V652</accession>
<sequence length="763" mass="84639">MSSPGGRRKFQEMQQRRLTTRTNLSPSKSRASQLLDNTDYGADEDDDEETLQLKLAAIEARLKLKKLQHQNELRSKPPSSGTDSSHVRGESRDSNTSIHSLVKSGVSGNQDGVQVPLSPLRKAATPRDPISPRRVAWGIDKGLKGDQVSLKRPPLSRESSRPGSSSSFTRQHTRGTNHSALVSQSFPTFETPKIKSFSERLRESKAITKAKWDRVQNVARNRRAGFDVNKKELEHFKVAAEKQNPANTSLAVGKPPVPEFSRADIMQSYDRPRSPLRRNNTVSVVTDSRPSSRDTTSLERSNSTSRSNRTENDVHRHGIKAPDPSKFEPFSGLHLSSRILPHSYITRKTESMKRLCIPDLLKTVKAPDFDLPDTDGDYVVFGVIASKSTPREHKEKKPGLENKKDPYDDGLNNQSKYMVLTLTDLKWSLDLFLFSTAFPKYYKMSPGTLIAILNPCIMPPPPDKINTNRFSLTISSSDDTILEIGTAQDIGFCKAVKKDGKTCDAWVDGRKTEFCDFHVDIQLQKTTSKRMEVNSGPGFGRDPRRGRFGSRVGRGHERSEKGLKSEGAVYDRTSGSMYYVAPPVPGHAGSSALGLRSAASLIDADNPFVNGGDSFHRRGESESDRFRKRLADREKERNIAKRLGEFKSVGSEYMRAQQSEQSCSDSQPASSGTSSQYRTGDDLLSARAALGLDKNPKSASNVKLGRIKKRDFASSNGVTSTNVRLSPVKKTRFITAKGIREAGRDSLETSQDAYSDDDLDIVQ</sequence>
<proteinExistence type="predicted"/>
<name>A0ACB8V652_9EURO</name>
<reference evidence="1" key="1">
    <citation type="journal article" date="2022" name="bioRxiv">
        <title>Population genetic analysis of Ophidiomyces ophidiicola, the causative agent of snake fungal disease, indicates recent introductions to the USA.</title>
        <authorList>
            <person name="Ladner J.T."/>
            <person name="Palmer J.M."/>
            <person name="Ettinger C.L."/>
            <person name="Stajich J.E."/>
            <person name="Farrell T.M."/>
            <person name="Glorioso B.M."/>
            <person name="Lawson B."/>
            <person name="Price S.J."/>
            <person name="Stengle A.G."/>
            <person name="Grear D.A."/>
            <person name="Lorch J.M."/>
        </authorList>
    </citation>
    <scope>NUCLEOTIDE SEQUENCE</scope>
    <source>
        <strain evidence="1">NWHC 24266-5</strain>
    </source>
</reference>
<comment type="caution">
    <text evidence="1">The sequence shown here is derived from an EMBL/GenBank/DDBJ whole genome shotgun (WGS) entry which is preliminary data.</text>
</comment>
<protein>
    <submittedName>
        <fullName evidence="1">Uncharacterized protein</fullName>
    </submittedName>
</protein>
<organism evidence="1">
    <name type="scientific">Ophidiomyces ophidiicola</name>
    <dbReference type="NCBI Taxonomy" id="1387563"/>
    <lineage>
        <taxon>Eukaryota</taxon>
        <taxon>Fungi</taxon>
        <taxon>Dikarya</taxon>
        <taxon>Ascomycota</taxon>
        <taxon>Pezizomycotina</taxon>
        <taxon>Eurotiomycetes</taxon>
        <taxon>Eurotiomycetidae</taxon>
        <taxon>Onygenales</taxon>
        <taxon>Onygenaceae</taxon>
        <taxon>Ophidiomyces</taxon>
    </lineage>
</organism>
<dbReference type="EMBL" id="JALBCA010000003">
    <property type="protein sequence ID" value="KAI2393196.1"/>
    <property type="molecule type" value="Genomic_DNA"/>
</dbReference>
<evidence type="ECO:0000313" key="1">
    <source>
        <dbReference type="EMBL" id="KAI2393196.1"/>
    </source>
</evidence>